<feature type="region of interest" description="Disordered" evidence="1">
    <location>
        <begin position="73"/>
        <end position="97"/>
    </location>
</feature>
<dbReference type="Proteomes" id="UP001571476">
    <property type="component" value="Unassembled WGS sequence"/>
</dbReference>
<dbReference type="RefSeq" id="WP_372564499.1">
    <property type="nucleotide sequence ID" value="NZ_JBGOSP010000014.1"/>
</dbReference>
<comment type="caution">
    <text evidence="3">The sequence shown here is derived from an EMBL/GenBank/DDBJ whole genome shotgun (WGS) entry which is preliminary data.</text>
</comment>
<dbReference type="EMBL" id="JBGOSP010000014">
    <property type="protein sequence ID" value="MFA3839760.1"/>
    <property type="molecule type" value="Genomic_DNA"/>
</dbReference>
<evidence type="ECO:0000256" key="2">
    <source>
        <dbReference type="SAM" id="Phobius"/>
    </source>
</evidence>
<evidence type="ECO:0000313" key="4">
    <source>
        <dbReference type="Proteomes" id="UP001571476"/>
    </source>
</evidence>
<name>A0ABV4SMX6_9ACTN</name>
<feature type="transmembrane region" description="Helical" evidence="2">
    <location>
        <begin position="108"/>
        <end position="127"/>
    </location>
</feature>
<organism evidence="3 4">
    <name type="scientific">Streptomyces aureus</name>
    <dbReference type="NCBI Taxonomy" id="193461"/>
    <lineage>
        <taxon>Bacteria</taxon>
        <taxon>Bacillati</taxon>
        <taxon>Actinomycetota</taxon>
        <taxon>Actinomycetes</taxon>
        <taxon>Kitasatosporales</taxon>
        <taxon>Streptomycetaceae</taxon>
        <taxon>Streptomyces</taxon>
    </lineage>
</organism>
<evidence type="ECO:0008006" key="5">
    <source>
        <dbReference type="Google" id="ProtNLM"/>
    </source>
</evidence>
<evidence type="ECO:0000313" key="3">
    <source>
        <dbReference type="EMBL" id="MFA3839760.1"/>
    </source>
</evidence>
<evidence type="ECO:0000256" key="1">
    <source>
        <dbReference type="SAM" id="MobiDB-lite"/>
    </source>
</evidence>
<reference evidence="3 4" key="1">
    <citation type="submission" date="2024-08" db="EMBL/GenBank/DDBJ databases">
        <title>Genome sequence of Streptomyces aureus CACIA-1.46HGO.</title>
        <authorList>
            <person name="Evangelista-Martinez Z."/>
        </authorList>
    </citation>
    <scope>NUCLEOTIDE SEQUENCE [LARGE SCALE GENOMIC DNA]</scope>
    <source>
        <strain evidence="3 4">CACIA-1.46HGO</strain>
    </source>
</reference>
<sequence length="135" mass="13229">MSPTTVSPGGTVTINATKCQTPTVRVTAPVFGDVTLNGGRSAKAKVSSDAKPGAQYDVTFDCKGQKGTAKLKISAGGARPIGPSTPTVPRGVEAGDGGSLSQLDATQLLAGTALVAGAVGAAGVYAARRRSGSQG</sequence>
<protein>
    <recommendedName>
        <fullName evidence="5">Lipoprotein</fullName>
    </recommendedName>
</protein>
<accession>A0ABV4SMX6</accession>
<gene>
    <name evidence="3" type="ORF">ACEG43_26895</name>
</gene>
<keyword evidence="2" id="KW-1133">Transmembrane helix</keyword>
<keyword evidence="2" id="KW-0812">Transmembrane</keyword>
<proteinExistence type="predicted"/>
<keyword evidence="2" id="KW-0472">Membrane</keyword>
<keyword evidence="4" id="KW-1185">Reference proteome</keyword>